<comment type="caution">
    <text evidence="1">The sequence shown here is derived from an EMBL/GenBank/DDBJ whole genome shotgun (WGS) entry which is preliminary data.</text>
</comment>
<dbReference type="EMBL" id="RKMK01000035">
    <property type="protein sequence ID" value="RXG88732.1"/>
    <property type="molecule type" value="Genomic_DNA"/>
</dbReference>
<dbReference type="Proteomes" id="UP000290174">
    <property type="component" value="Unassembled WGS sequence"/>
</dbReference>
<reference evidence="1 2" key="1">
    <citation type="submission" date="2018-11" db="EMBL/GenBank/DDBJ databases">
        <title>Bradyrhizobium sp. nov., isolated from effective nodules of peanut in China.</title>
        <authorList>
            <person name="Li Y."/>
        </authorList>
    </citation>
    <scope>NUCLEOTIDE SEQUENCE [LARGE SCALE GENOMIC DNA]</scope>
    <source>
        <strain evidence="1 2">CCBAU 51770</strain>
    </source>
</reference>
<organism evidence="1 2">
    <name type="scientific">Bradyrhizobium zhanjiangense</name>
    <dbReference type="NCBI Taxonomy" id="1325107"/>
    <lineage>
        <taxon>Bacteria</taxon>
        <taxon>Pseudomonadati</taxon>
        <taxon>Pseudomonadota</taxon>
        <taxon>Alphaproteobacteria</taxon>
        <taxon>Hyphomicrobiales</taxon>
        <taxon>Nitrobacteraceae</taxon>
        <taxon>Bradyrhizobium</taxon>
    </lineage>
</organism>
<protein>
    <submittedName>
        <fullName evidence="1">Uncharacterized protein</fullName>
    </submittedName>
</protein>
<evidence type="ECO:0000313" key="2">
    <source>
        <dbReference type="Proteomes" id="UP000290174"/>
    </source>
</evidence>
<gene>
    <name evidence="1" type="ORF">EAS61_29130</name>
</gene>
<proteinExistence type="predicted"/>
<name>A0A4Q0QE64_9BRAD</name>
<dbReference type="AlphaFoldDB" id="A0A4Q0QE64"/>
<accession>A0A4Q0QE64</accession>
<evidence type="ECO:0000313" key="1">
    <source>
        <dbReference type="EMBL" id="RXG88732.1"/>
    </source>
</evidence>
<sequence>MRDGLRSRFWLRLDKVEPVLGIEIMIERNESRARVASAIQAVADWVDDNISSFTWDISKLPTEEETEARKQEIRQANDTLRTLARDGRSIRKSSNTE</sequence>